<feature type="chain" id="PRO_5040926740" evidence="2">
    <location>
        <begin position="19"/>
        <end position="286"/>
    </location>
</feature>
<keyword evidence="4" id="KW-1185">Reference proteome</keyword>
<feature type="compositionally biased region" description="Acidic residues" evidence="1">
    <location>
        <begin position="246"/>
        <end position="257"/>
    </location>
</feature>
<evidence type="ECO:0000256" key="2">
    <source>
        <dbReference type="SAM" id="SignalP"/>
    </source>
</evidence>
<name>A0A9W5TAM2_BABOV</name>
<accession>A0A9W5TAM2</accession>
<comment type="caution">
    <text evidence="3">The sequence shown here is derived from an EMBL/GenBank/DDBJ whole genome shotgun (WGS) entry which is preliminary data.</text>
</comment>
<dbReference type="Proteomes" id="UP001057455">
    <property type="component" value="Unassembled WGS sequence"/>
</dbReference>
<reference evidence="3" key="1">
    <citation type="submission" date="2019-12" db="EMBL/GenBank/DDBJ databases">
        <title>Genome sequence of Babesia ovis.</title>
        <authorList>
            <person name="Yamagishi J."/>
            <person name="Sevinc F."/>
            <person name="Xuan X."/>
        </authorList>
    </citation>
    <scope>NUCLEOTIDE SEQUENCE</scope>
    <source>
        <strain evidence="3">Selcuk</strain>
    </source>
</reference>
<keyword evidence="2" id="KW-0732">Signal</keyword>
<organism evidence="3 4">
    <name type="scientific">Babesia ovis</name>
    <dbReference type="NCBI Taxonomy" id="5869"/>
    <lineage>
        <taxon>Eukaryota</taxon>
        <taxon>Sar</taxon>
        <taxon>Alveolata</taxon>
        <taxon>Apicomplexa</taxon>
        <taxon>Aconoidasida</taxon>
        <taxon>Piroplasmida</taxon>
        <taxon>Babesiidae</taxon>
        <taxon>Babesia</taxon>
    </lineage>
</organism>
<evidence type="ECO:0000313" key="4">
    <source>
        <dbReference type="Proteomes" id="UP001057455"/>
    </source>
</evidence>
<feature type="compositionally biased region" description="Acidic residues" evidence="1">
    <location>
        <begin position="265"/>
        <end position="278"/>
    </location>
</feature>
<dbReference type="OrthoDB" id="361916at2759"/>
<feature type="signal peptide" evidence="2">
    <location>
        <begin position="1"/>
        <end position="18"/>
    </location>
</feature>
<protein>
    <submittedName>
        <fullName evidence="3">Phage infection protein, putative</fullName>
    </submittedName>
</protein>
<dbReference type="EMBL" id="BLIY01000003">
    <property type="protein sequence ID" value="GFE52967.1"/>
    <property type="molecule type" value="Genomic_DNA"/>
</dbReference>
<gene>
    <name evidence="3" type="ORF">BaOVIS_003710</name>
</gene>
<sequence>MVHLSVCVYPCLIYAANCLGDAPPGPDSPDHPLVEVPEALLPDDLGRAKQAEANEKKIHQGVEHQEAMMDHIAEELGSLGINSNLDAEKLPLLSWDNQDNIFYSESTLDDLEAPVIYLTPPVVLPDEQMEADKELENILVDTGLENKPKAVDPFRLTTLDEVNTAIKVCKGTIDNLRQKRKSLMKNIRDAAVQIATDHSKHATFKSLNQDLLEIEKKLDDELARLLQLEHVKKSLTKAHGAGHDVEDAEEDLEEREEELAHAVADEETEEDNEQEDSESSSHADEL</sequence>
<feature type="region of interest" description="Disordered" evidence="1">
    <location>
        <begin position="236"/>
        <end position="286"/>
    </location>
</feature>
<dbReference type="AlphaFoldDB" id="A0A9W5TAM2"/>
<proteinExistence type="predicted"/>
<evidence type="ECO:0000256" key="1">
    <source>
        <dbReference type="SAM" id="MobiDB-lite"/>
    </source>
</evidence>
<evidence type="ECO:0000313" key="3">
    <source>
        <dbReference type="EMBL" id="GFE52967.1"/>
    </source>
</evidence>